<evidence type="ECO:0000313" key="2">
    <source>
        <dbReference type="EMBL" id="KMO33868.1"/>
    </source>
</evidence>
<feature type="region of interest" description="Disordered" evidence="1">
    <location>
        <begin position="65"/>
        <end position="102"/>
    </location>
</feature>
<protein>
    <submittedName>
        <fullName evidence="2">Uncharacterized protein</fullName>
    </submittedName>
</protein>
<dbReference type="EMBL" id="LABX01000113">
    <property type="protein sequence ID" value="KMO33868.1"/>
    <property type="molecule type" value="Genomic_DNA"/>
</dbReference>
<sequence>MRHVDARTEEGRRLADLIHDLTEERGGPKAVTIVQQQAIRRYAQLAVECESLEADRAAGKPIDAEGYGQLADRMDRQSRRMGPVKSSRALSAREIAAARRKP</sequence>
<dbReference type="AlphaFoldDB" id="A0A0J6SKG0"/>
<evidence type="ECO:0000313" key="3">
    <source>
        <dbReference type="Proteomes" id="UP000035929"/>
    </source>
</evidence>
<evidence type="ECO:0000256" key="1">
    <source>
        <dbReference type="SAM" id="MobiDB-lite"/>
    </source>
</evidence>
<gene>
    <name evidence="2" type="ORF">VP06_15545</name>
</gene>
<name>A0A0J6SKG0_9HYPH</name>
<proteinExistence type="predicted"/>
<dbReference type="Proteomes" id="UP000035929">
    <property type="component" value="Unassembled WGS sequence"/>
</dbReference>
<comment type="caution">
    <text evidence="2">The sequence shown here is derived from an EMBL/GenBank/DDBJ whole genome shotgun (WGS) entry which is preliminary data.</text>
</comment>
<accession>A0A0J6SKG0</accession>
<organism evidence="2 3">
    <name type="scientific">Methylobacterium aquaticum</name>
    <dbReference type="NCBI Taxonomy" id="270351"/>
    <lineage>
        <taxon>Bacteria</taxon>
        <taxon>Pseudomonadati</taxon>
        <taxon>Pseudomonadota</taxon>
        <taxon>Alphaproteobacteria</taxon>
        <taxon>Hyphomicrobiales</taxon>
        <taxon>Methylobacteriaceae</taxon>
        <taxon>Methylobacterium</taxon>
    </lineage>
</organism>
<dbReference type="PATRIC" id="fig|270351.6.peg.558"/>
<reference evidence="2 3" key="1">
    <citation type="submission" date="2015-03" db="EMBL/GenBank/DDBJ databases">
        <title>Genome sequencing of Methylobacterium aquaticum DSM16371 type strain.</title>
        <authorList>
            <person name="Chaudhry V."/>
            <person name="Patil P.B."/>
        </authorList>
    </citation>
    <scope>NUCLEOTIDE SEQUENCE [LARGE SCALE GENOMIC DNA]</scope>
    <source>
        <strain evidence="2 3">DSM 16371</strain>
    </source>
</reference>